<proteinExistence type="predicted"/>
<evidence type="ECO:0000256" key="2">
    <source>
        <dbReference type="SAM" id="SignalP"/>
    </source>
</evidence>
<feature type="compositionally biased region" description="Acidic residues" evidence="1">
    <location>
        <begin position="57"/>
        <end position="71"/>
    </location>
</feature>
<dbReference type="Proteomes" id="UP001216899">
    <property type="component" value="Chromosome"/>
</dbReference>
<evidence type="ECO:0000313" key="4">
    <source>
        <dbReference type="Proteomes" id="UP001216899"/>
    </source>
</evidence>
<name>A0ABY7UXR6_9RHOB</name>
<evidence type="ECO:0000313" key="3">
    <source>
        <dbReference type="EMBL" id="WDA13554.1"/>
    </source>
</evidence>
<organism evidence="3 4">
    <name type="scientific">Paracoccus marcusii</name>
    <dbReference type="NCBI Taxonomy" id="59779"/>
    <lineage>
        <taxon>Bacteria</taxon>
        <taxon>Pseudomonadati</taxon>
        <taxon>Pseudomonadota</taxon>
        <taxon>Alphaproteobacteria</taxon>
        <taxon>Rhodobacterales</taxon>
        <taxon>Paracoccaceae</taxon>
        <taxon>Paracoccus</taxon>
    </lineage>
</organism>
<gene>
    <name evidence="3" type="ORF">PRL19_04695</name>
</gene>
<feature type="region of interest" description="Disordered" evidence="1">
    <location>
        <begin position="26"/>
        <end position="80"/>
    </location>
</feature>
<keyword evidence="2" id="KW-0732">Signal</keyword>
<sequence length="204" mass="21001">MTTLTKLMSGAALALILAVPATAQDAAASDASAEQAPGGDAVVGEPAEAGTQSGEAVEADEDDDDEEEEAPSEGTYDATGMFDYGFSGLLARENRTDLAPLTLASGQPVAGGEYTIKSGGYYRINIVADGSQELALSGGDFFRAIWINEIVIGDTEIRPMGVHSIEFDADGTAVLSFVAVLPGRYTLSVPGSSGDSLQAVFNIQ</sequence>
<feature type="signal peptide" evidence="2">
    <location>
        <begin position="1"/>
        <end position="23"/>
    </location>
</feature>
<keyword evidence="4" id="KW-1185">Reference proteome</keyword>
<dbReference type="RefSeq" id="WP_273744047.1">
    <property type="nucleotide sequence ID" value="NZ_CP117466.1"/>
</dbReference>
<reference evidence="3 4" key="1">
    <citation type="submission" date="2023-02" db="EMBL/GenBank/DDBJ databases">
        <title>Whole genome sequenc of Paracoccus marcusii MBLB0836.</title>
        <authorList>
            <person name="Seo M.-J."/>
            <person name="Cho E.-S."/>
            <person name="Hwang C.Y."/>
        </authorList>
    </citation>
    <scope>NUCLEOTIDE SEQUENCE [LARGE SCALE GENOMIC DNA]</scope>
    <source>
        <strain evidence="3 4">MBLB0836</strain>
    </source>
</reference>
<feature type="compositionally biased region" description="Low complexity" evidence="1">
    <location>
        <begin position="26"/>
        <end position="37"/>
    </location>
</feature>
<protein>
    <submittedName>
        <fullName evidence="3">Uncharacterized protein</fullName>
    </submittedName>
</protein>
<dbReference type="EMBL" id="CP117466">
    <property type="protein sequence ID" value="WDA13554.1"/>
    <property type="molecule type" value="Genomic_DNA"/>
</dbReference>
<evidence type="ECO:0000256" key="1">
    <source>
        <dbReference type="SAM" id="MobiDB-lite"/>
    </source>
</evidence>
<feature type="chain" id="PRO_5045307791" evidence="2">
    <location>
        <begin position="24"/>
        <end position="204"/>
    </location>
</feature>
<accession>A0ABY7UXR6</accession>